<dbReference type="Pfam" id="PF07995">
    <property type="entry name" value="GSDH"/>
    <property type="match status" value="1"/>
</dbReference>
<dbReference type="PANTHER" id="PTHR19328">
    <property type="entry name" value="HEDGEHOG-INTERACTING PROTEIN"/>
    <property type="match status" value="1"/>
</dbReference>
<protein>
    <submittedName>
        <fullName evidence="3">PQQ-dependent sugar dehydrogenase</fullName>
    </submittedName>
</protein>
<name>A0A848HNA6_9BURK</name>
<dbReference type="InterPro" id="IPR012938">
    <property type="entry name" value="Glc/Sorbosone_DH"/>
</dbReference>
<dbReference type="Proteomes" id="UP000583752">
    <property type="component" value="Unassembled WGS sequence"/>
</dbReference>
<dbReference type="AlphaFoldDB" id="A0A848HNA6"/>
<dbReference type="SUPFAM" id="SSF50952">
    <property type="entry name" value="Soluble quinoprotein glucose dehydrogenase"/>
    <property type="match status" value="1"/>
</dbReference>
<evidence type="ECO:0000256" key="1">
    <source>
        <dbReference type="SAM" id="SignalP"/>
    </source>
</evidence>
<dbReference type="Gene3D" id="2.120.10.30">
    <property type="entry name" value="TolB, C-terminal domain"/>
    <property type="match status" value="1"/>
</dbReference>
<evidence type="ECO:0000313" key="3">
    <source>
        <dbReference type="EMBL" id="NML62742.1"/>
    </source>
</evidence>
<dbReference type="EMBL" id="JABBGG010000010">
    <property type="protein sequence ID" value="NML62742.1"/>
    <property type="molecule type" value="Genomic_DNA"/>
</dbReference>
<feature type="domain" description="Glucose/Sorbosone dehydrogenase" evidence="2">
    <location>
        <begin position="143"/>
        <end position="467"/>
    </location>
</feature>
<dbReference type="PANTHER" id="PTHR19328:SF75">
    <property type="entry name" value="ALDOSE SUGAR DEHYDROGENASE YLII"/>
    <property type="match status" value="1"/>
</dbReference>
<evidence type="ECO:0000313" key="4">
    <source>
        <dbReference type="Proteomes" id="UP000583752"/>
    </source>
</evidence>
<comment type="caution">
    <text evidence="3">The sequence shown here is derived from an EMBL/GenBank/DDBJ whole genome shotgun (WGS) entry which is preliminary data.</text>
</comment>
<dbReference type="PROSITE" id="PS51257">
    <property type="entry name" value="PROKAR_LIPOPROTEIN"/>
    <property type="match status" value="1"/>
</dbReference>
<feature type="chain" id="PRO_5032499119" evidence="1">
    <location>
        <begin position="20"/>
        <end position="483"/>
    </location>
</feature>
<accession>A0A848HNA6</accession>
<evidence type="ECO:0000259" key="2">
    <source>
        <dbReference type="Pfam" id="PF07995"/>
    </source>
</evidence>
<dbReference type="InterPro" id="IPR011042">
    <property type="entry name" value="6-blade_b-propeller_TolB-like"/>
</dbReference>
<organism evidence="3 4">
    <name type="scientific">Massilia polaris</name>
    <dbReference type="NCBI Taxonomy" id="2728846"/>
    <lineage>
        <taxon>Bacteria</taxon>
        <taxon>Pseudomonadati</taxon>
        <taxon>Pseudomonadota</taxon>
        <taxon>Betaproteobacteria</taxon>
        <taxon>Burkholderiales</taxon>
        <taxon>Oxalobacteraceae</taxon>
        <taxon>Telluria group</taxon>
        <taxon>Massilia</taxon>
    </lineage>
</organism>
<gene>
    <name evidence="3" type="ORF">HHL21_16975</name>
</gene>
<keyword evidence="1" id="KW-0732">Signal</keyword>
<dbReference type="InterPro" id="IPR011041">
    <property type="entry name" value="Quinoprot_gluc/sorb_DH_b-prop"/>
</dbReference>
<feature type="signal peptide" evidence="1">
    <location>
        <begin position="1"/>
        <end position="19"/>
    </location>
</feature>
<dbReference type="RefSeq" id="WP_169468017.1">
    <property type="nucleotide sequence ID" value="NZ_JABBGG010000010.1"/>
</dbReference>
<proteinExistence type="predicted"/>
<keyword evidence="4" id="KW-1185">Reference proteome</keyword>
<reference evidence="3 4" key="1">
    <citation type="submission" date="2020-04" db="EMBL/GenBank/DDBJ databases">
        <title>Massilia sp. RP-1-19 isolated from soil.</title>
        <authorList>
            <person name="Dahal R.H."/>
        </authorList>
    </citation>
    <scope>NUCLEOTIDE SEQUENCE [LARGE SCALE GENOMIC DNA]</scope>
    <source>
        <strain evidence="3 4">RP-1-19</strain>
    </source>
</reference>
<sequence length="483" mass="51025">MLIDRVRFILLSFAFSLLAACGGGGGDPDDPPPAGTASLAVTLAGLPSGVTSPVKLTGPSGYSRDITQTTTLSGLVAGNYTVSASNVVSGGTTYAPVPAQQTVAVAAGVNTTVTVNYTAATLALGLREVARVENAVFVAAPEGDDRLFIVDRGGRILILRDGRMLTQPFLDISGRINMQGEGGLLSMAFHPQFSTNGQFFVYFTDFDRNIVVDRYTVSLNRDVANATSALQIIGIPHAAFTNHYGGLAAFGPDGFLYLGTGDGGGAGDPQRNGQNLGSLLGKMLRLDVNNATAARRYVIPPSNPYINQTGRRAEIWASGLRNPWRFAFDTSGLYIADAGQDRREEVNLATLSQGALNYGWNLMEGTLCFGTATCNQAALTLPAYEYDHGTNDINGCSIIGGYVYRGQAIPELAGRYFYSDFCGGYLKSLQATGTGNGVREPVDWNIPVIGNVVSFGRDADGELYIVGADGRVHKIIRTSAPAS</sequence>